<dbReference type="PANTHER" id="PTHR30558">
    <property type="entry name" value="EXBD MEMBRANE COMPONENT OF PMF-DRIVEN MACROMOLECULE IMPORT SYSTEM"/>
    <property type="match status" value="1"/>
</dbReference>
<keyword evidence="3 10" id="KW-0813">Transport</keyword>
<sequence>MASKLSKRGAGRTFAHKPKAAVSPDMNVTPLVDVVLVLLIIFMVLAPVVNAHYVGRLPPPDDKDEQLAEANPDNKPLVLRVTERELGGAEVEPVFEVGNIELELADAPDRLGRLVAGRPDKVIYVDAADSTDYGYVLQAMSFAKDAEDVVNQLVREKAVDAGQDAASLATLRVTAVLVTKEIPVD</sequence>
<comment type="similarity">
    <text evidence="2 10">Belongs to the ExbD/TolR family.</text>
</comment>
<comment type="caution">
    <text evidence="12">The sequence shown here is derived from an EMBL/GenBank/DDBJ whole genome shotgun (WGS) entry which is preliminary data.</text>
</comment>
<dbReference type="GO" id="GO:0015031">
    <property type="term" value="P:protein transport"/>
    <property type="evidence" value="ECO:0007669"/>
    <property type="project" value="UniProtKB-KW"/>
</dbReference>
<evidence type="ECO:0000256" key="10">
    <source>
        <dbReference type="RuleBase" id="RU003879"/>
    </source>
</evidence>
<keyword evidence="5" id="KW-0997">Cell inner membrane</keyword>
<evidence type="ECO:0000256" key="5">
    <source>
        <dbReference type="ARBA" id="ARBA00022519"/>
    </source>
</evidence>
<evidence type="ECO:0000256" key="1">
    <source>
        <dbReference type="ARBA" id="ARBA00004249"/>
    </source>
</evidence>
<gene>
    <name evidence="12" type="primary">exbD_2</name>
    <name evidence="12" type="ORF">ENSA5_32890</name>
</gene>
<dbReference type="OrthoDB" id="5514384at2"/>
<organism evidence="12 13">
    <name type="scientific">Enhygromyxa salina</name>
    <dbReference type="NCBI Taxonomy" id="215803"/>
    <lineage>
        <taxon>Bacteria</taxon>
        <taxon>Pseudomonadati</taxon>
        <taxon>Myxococcota</taxon>
        <taxon>Polyangia</taxon>
        <taxon>Nannocystales</taxon>
        <taxon>Nannocystaceae</taxon>
        <taxon>Enhygromyxa</taxon>
    </lineage>
</organism>
<dbReference type="InterPro" id="IPR003400">
    <property type="entry name" value="ExbD"/>
</dbReference>
<reference evidence="12 13" key="1">
    <citation type="submission" date="2018-03" db="EMBL/GenBank/DDBJ databases">
        <title>Draft Genome Sequences of the Obligatory Marine Myxobacteria Enhygromyxa salina SWB005.</title>
        <authorList>
            <person name="Poehlein A."/>
            <person name="Moghaddam J.A."/>
            <person name="Harms H."/>
            <person name="Alanjari M."/>
            <person name="Koenig G.M."/>
            <person name="Daniel R."/>
            <person name="Schaeberle T.F."/>
        </authorList>
    </citation>
    <scope>NUCLEOTIDE SEQUENCE [LARGE SCALE GENOMIC DNA]</scope>
    <source>
        <strain evidence="12 13">SWB005</strain>
    </source>
</reference>
<dbReference type="Proteomes" id="UP000237968">
    <property type="component" value="Unassembled WGS sequence"/>
</dbReference>
<comment type="subcellular location">
    <subcellularLocation>
        <location evidence="1">Cell inner membrane</location>
        <topology evidence="1">Single-pass type II membrane protein</topology>
    </subcellularLocation>
    <subcellularLocation>
        <location evidence="10">Cell membrane</location>
        <topology evidence="10">Single-pass type II membrane protein</topology>
    </subcellularLocation>
</comment>
<keyword evidence="7 10" id="KW-0653">Protein transport</keyword>
<accession>A0A2S9XXL1</accession>
<keyword evidence="9 11" id="KW-0472">Membrane</keyword>
<dbReference type="PANTHER" id="PTHR30558:SF12">
    <property type="entry name" value="BIOPOLYMER TRANSPORT PROTEIN EXBD"/>
    <property type="match status" value="1"/>
</dbReference>
<dbReference type="RefSeq" id="WP_106392643.1">
    <property type="nucleotide sequence ID" value="NZ_PVNK01000152.1"/>
</dbReference>
<keyword evidence="13" id="KW-1185">Reference proteome</keyword>
<evidence type="ECO:0000256" key="6">
    <source>
        <dbReference type="ARBA" id="ARBA00022692"/>
    </source>
</evidence>
<feature type="transmembrane region" description="Helical" evidence="11">
    <location>
        <begin position="34"/>
        <end position="54"/>
    </location>
</feature>
<proteinExistence type="inferred from homology"/>
<dbReference type="Pfam" id="PF02472">
    <property type="entry name" value="ExbD"/>
    <property type="match status" value="1"/>
</dbReference>
<dbReference type="AlphaFoldDB" id="A0A2S9XXL1"/>
<dbReference type="GO" id="GO:0022857">
    <property type="term" value="F:transmembrane transporter activity"/>
    <property type="evidence" value="ECO:0007669"/>
    <property type="project" value="InterPro"/>
</dbReference>
<evidence type="ECO:0000256" key="11">
    <source>
        <dbReference type="SAM" id="Phobius"/>
    </source>
</evidence>
<keyword evidence="8 11" id="KW-1133">Transmembrane helix</keyword>
<evidence type="ECO:0000313" key="13">
    <source>
        <dbReference type="Proteomes" id="UP000237968"/>
    </source>
</evidence>
<evidence type="ECO:0000313" key="12">
    <source>
        <dbReference type="EMBL" id="PRP97596.1"/>
    </source>
</evidence>
<name>A0A2S9XXL1_9BACT</name>
<evidence type="ECO:0000256" key="3">
    <source>
        <dbReference type="ARBA" id="ARBA00022448"/>
    </source>
</evidence>
<keyword evidence="4" id="KW-1003">Cell membrane</keyword>
<evidence type="ECO:0000256" key="9">
    <source>
        <dbReference type="ARBA" id="ARBA00023136"/>
    </source>
</evidence>
<evidence type="ECO:0000256" key="8">
    <source>
        <dbReference type="ARBA" id="ARBA00022989"/>
    </source>
</evidence>
<protein>
    <submittedName>
        <fullName evidence="12">Biopolymer transport protein ExbD</fullName>
    </submittedName>
</protein>
<evidence type="ECO:0000256" key="4">
    <source>
        <dbReference type="ARBA" id="ARBA00022475"/>
    </source>
</evidence>
<dbReference type="EMBL" id="PVNK01000152">
    <property type="protein sequence ID" value="PRP97596.1"/>
    <property type="molecule type" value="Genomic_DNA"/>
</dbReference>
<dbReference type="GO" id="GO:0005886">
    <property type="term" value="C:plasma membrane"/>
    <property type="evidence" value="ECO:0007669"/>
    <property type="project" value="UniProtKB-SubCell"/>
</dbReference>
<evidence type="ECO:0000256" key="7">
    <source>
        <dbReference type="ARBA" id="ARBA00022927"/>
    </source>
</evidence>
<keyword evidence="6 10" id="KW-0812">Transmembrane</keyword>
<evidence type="ECO:0000256" key="2">
    <source>
        <dbReference type="ARBA" id="ARBA00005811"/>
    </source>
</evidence>